<evidence type="ECO:0000256" key="1">
    <source>
        <dbReference type="SAM" id="MobiDB-lite"/>
    </source>
</evidence>
<feature type="region of interest" description="Disordered" evidence="1">
    <location>
        <begin position="23"/>
        <end position="62"/>
    </location>
</feature>
<dbReference type="EMBL" id="LS423452">
    <property type="protein sequence ID" value="SPS05405.1"/>
    <property type="molecule type" value="Genomic_DNA"/>
</dbReference>
<proteinExistence type="predicted"/>
<name>A0A2X0SKD7_9PROT</name>
<dbReference type="AlphaFoldDB" id="A0A2X0SKD7"/>
<protein>
    <submittedName>
        <fullName evidence="2">Uncharacterized protein</fullName>
    </submittedName>
</protein>
<reference evidence="2" key="1">
    <citation type="submission" date="2018-05" db="EMBL/GenBank/DDBJ databases">
        <authorList>
            <person name="Lanie J.A."/>
            <person name="Ng W.-L."/>
            <person name="Kazmierczak K.M."/>
            <person name="Andrzejewski T.M."/>
            <person name="Davidsen T.M."/>
            <person name="Wayne K.J."/>
            <person name="Tettelin H."/>
            <person name="Glass J.I."/>
            <person name="Rusch D."/>
            <person name="Podicherti R."/>
            <person name="Tsui H.-C.T."/>
            <person name="Winkler M.E."/>
        </authorList>
    </citation>
    <scope>NUCLEOTIDE SEQUENCE</scope>
    <source>
        <strain evidence="2">KNB</strain>
    </source>
</reference>
<evidence type="ECO:0000313" key="2">
    <source>
        <dbReference type="EMBL" id="SPS05405.1"/>
    </source>
</evidence>
<sequence>MKKAGHTQSEIANVIDRSVSTISRAKGGIRADLQGGEEDRRDGDRRTPCSSHTEDGAYDYFR</sequence>
<accession>A0A2X0SKD7</accession>
<organism evidence="2">
    <name type="scientific">Candidatus Nitrotoga fabula</name>
    <dbReference type="NCBI Taxonomy" id="2182327"/>
    <lineage>
        <taxon>Bacteria</taxon>
        <taxon>Pseudomonadati</taxon>
        <taxon>Pseudomonadota</taxon>
        <taxon>Betaproteobacteria</taxon>
        <taxon>Nitrosomonadales</taxon>
        <taxon>Gallionellaceae</taxon>
        <taxon>Candidatus Nitrotoga</taxon>
    </lineage>
</organism>
<feature type="compositionally biased region" description="Basic and acidic residues" evidence="1">
    <location>
        <begin position="37"/>
        <end position="62"/>
    </location>
</feature>
<gene>
    <name evidence="2" type="ORF">NITFAB_0995</name>
</gene>